<name>K5XK01_AGABU</name>
<dbReference type="HOGENOM" id="CLU_2830616_0_0_1"/>
<proteinExistence type="predicted"/>
<dbReference type="GeneID" id="18831760"/>
<organism evidence="1 2">
    <name type="scientific">Agaricus bisporus var. burnettii (strain JB137-S8 / ATCC MYA-4627 / FGSC 10392)</name>
    <name type="common">White button mushroom</name>
    <dbReference type="NCBI Taxonomy" id="597362"/>
    <lineage>
        <taxon>Eukaryota</taxon>
        <taxon>Fungi</taxon>
        <taxon>Dikarya</taxon>
        <taxon>Basidiomycota</taxon>
        <taxon>Agaricomycotina</taxon>
        <taxon>Agaricomycetes</taxon>
        <taxon>Agaricomycetidae</taxon>
        <taxon>Agaricales</taxon>
        <taxon>Agaricineae</taxon>
        <taxon>Agaricaceae</taxon>
        <taxon>Agaricus</taxon>
    </lineage>
</organism>
<dbReference type="AlphaFoldDB" id="K5XK01"/>
<reference evidence="2" key="1">
    <citation type="journal article" date="2012" name="Proc. Natl. Acad. Sci. U.S.A.">
        <title>Genome sequence of the button mushroom Agaricus bisporus reveals mechanisms governing adaptation to a humic-rich ecological niche.</title>
        <authorList>
            <person name="Morin E."/>
            <person name="Kohler A."/>
            <person name="Baker A.R."/>
            <person name="Foulongne-Oriol M."/>
            <person name="Lombard V."/>
            <person name="Nagy L.G."/>
            <person name="Ohm R.A."/>
            <person name="Patyshakuliyeva A."/>
            <person name="Brun A."/>
            <person name="Aerts A.L."/>
            <person name="Bailey A.M."/>
            <person name="Billette C."/>
            <person name="Coutinho P.M."/>
            <person name="Deakin G."/>
            <person name="Doddapaneni H."/>
            <person name="Floudas D."/>
            <person name="Grimwood J."/>
            <person name="Hilden K."/>
            <person name="Kuees U."/>
            <person name="LaButti K.M."/>
            <person name="Lapidus A."/>
            <person name="Lindquist E.A."/>
            <person name="Lucas S.M."/>
            <person name="Murat C."/>
            <person name="Riley R.W."/>
            <person name="Salamov A.A."/>
            <person name="Schmutz J."/>
            <person name="Subramanian V."/>
            <person name="Woesten H.A.B."/>
            <person name="Xu J."/>
            <person name="Eastwood D.C."/>
            <person name="Foster G.D."/>
            <person name="Sonnenberg A.S."/>
            <person name="Cullen D."/>
            <person name="de Vries R.P."/>
            <person name="Lundell T."/>
            <person name="Hibbett D.S."/>
            <person name="Henrissat B."/>
            <person name="Burton K.S."/>
            <person name="Kerrigan R.W."/>
            <person name="Challen M.P."/>
            <person name="Grigoriev I.V."/>
            <person name="Martin F."/>
        </authorList>
    </citation>
    <scope>NUCLEOTIDE SEQUENCE [LARGE SCALE GENOMIC DNA]</scope>
    <source>
        <strain evidence="2">JB137-S8 / ATCC MYA-4627 / FGSC 10392</strain>
    </source>
</reference>
<dbReference type="InParanoid" id="K5XK01"/>
<protein>
    <submittedName>
        <fullName evidence="1">Uncharacterized protein</fullName>
    </submittedName>
</protein>
<keyword evidence="2" id="KW-1185">Reference proteome</keyword>
<dbReference type="EMBL" id="JH971385">
    <property type="protein sequence ID" value="EKM83858.1"/>
    <property type="molecule type" value="Genomic_DNA"/>
</dbReference>
<dbReference type="KEGG" id="abp:AGABI1DRAFT81585"/>
<dbReference type="Proteomes" id="UP000008493">
    <property type="component" value="Unassembled WGS sequence"/>
</dbReference>
<evidence type="ECO:0000313" key="1">
    <source>
        <dbReference type="EMBL" id="EKM83858.1"/>
    </source>
</evidence>
<evidence type="ECO:0000313" key="2">
    <source>
        <dbReference type="Proteomes" id="UP000008493"/>
    </source>
</evidence>
<accession>K5XK01</accession>
<gene>
    <name evidence="1" type="ORF">AGABI1DRAFT_81585</name>
</gene>
<dbReference type="RefSeq" id="XP_007325281.1">
    <property type="nucleotide sequence ID" value="XM_007325219.1"/>
</dbReference>
<sequence length="66" mass="7525">MQIQQAEFLYCAFRKALPSKPDRWIASVTLTRQRGERMEAKLMNSAGVYRIGMLPFSPALSFETAN</sequence>